<gene>
    <name evidence="3" type="ORF">ACHHYP_15881</name>
</gene>
<accession>A0A0A7CPK8</accession>
<evidence type="ECO:0000256" key="1">
    <source>
        <dbReference type="SAM" id="SignalP"/>
    </source>
</evidence>
<keyword evidence="4" id="KW-1185">Reference proteome</keyword>
<feature type="chain" id="PRO_5002037158" evidence="1">
    <location>
        <begin position="19"/>
        <end position="188"/>
    </location>
</feature>
<evidence type="ECO:0000313" key="2">
    <source>
        <dbReference type="EMBL" id="AIG56443.1"/>
    </source>
</evidence>
<name>A0A0A7CPK8_ACHHY</name>
<keyword evidence="1" id="KW-0732">Signal</keyword>
<evidence type="ECO:0000313" key="4">
    <source>
        <dbReference type="Proteomes" id="UP000243579"/>
    </source>
</evidence>
<dbReference type="EMBL" id="JNBR01002436">
    <property type="protein sequence ID" value="OQR82540.1"/>
    <property type="molecule type" value="Genomic_DNA"/>
</dbReference>
<sequence length="188" mass="20723">MTLLRTLVPALATASAVGVYYGIRSIKAAPLSVVKSTLFAPFESNAHMDVYQATMDAPVDLPKFASCFFRSPVFQAERLVLRLCGYGAMSDADIDALAFTPNDDVVVFHVVESTPDEIVMAWKLSPETHGNSWLHLGDDGRTVYFGSTFNPTRATHKAILPFHLLYAQIVLAAARYQYNKETLALHEP</sequence>
<dbReference type="EMBL" id="KM038982">
    <property type="protein sequence ID" value="AIG56443.1"/>
    <property type="molecule type" value="Genomic_DNA"/>
</dbReference>
<dbReference type="AlphaFoldDB" id="A0A0A7CPK8"/>
<evidence type="ECO:0000313" key="3">
    <source>
        <dbReference type="EMBL" id="OQR82540.1"/>
    </source>
</evidence>
<reference evidence="2 4" key="1">
    <citation type="journal article" date="2014" name="Genome Biol. Evol.">
        <title>The secreted proteins of Achlya hypogyna and Thraustotheca clavata identify the ancestral oomycete secretome and reveal gene acquisitions by horizontal gene transfer.</title>
        <authorList>
            <person name="Misner I."/>
            <person name="Blouin N."/>
            <person name="Leonard G."/>
            <person name="Richards T.A."/>
            <person name="Lane C.E."/>
        </authorList>
    </citation>
    <scope>NUCLEOTIDE SEQUENCE</scope>
    <source>
        <strain evidence="2 4">ATCC 48635</strain>
    </source>
</reference>
<protein>
    <submittedName>
        <fullName evidence="2">Secreted protein</fullName>
    </submittedName>
</protein>
<feature type="signal peptide" evidence="1">
    <location>
        <begin position="1"/>
        <end position="18"/>
    </location>
</feature>
<organism evidence="2">
    <name type="scientific">Achlya hypogyna</name>
    <name type="common">Oomycete</name>
    <name type="synonym">Protoachlya hypogyna</name>
    <dbReference type="NCBI Taxonomy" id="1202772"/>
    <lineage>
        <taxon>Eukaryota</taxon>
        <taxon>Sar</taxon>
        <taxon>Stramenopiles</taxon>
        <taxon>Oomycota</taxon>
        <taxon>Saprolegniomycetes</taxon>
        <taxon>Saprolegniales</taxon>
        <taxon>Achlyaceae</taxon>
        <taxon>Achlya</taxon>
    </lineage>
</organism>
<dbReference type="OrthoDB" id="73350at2759"/>
<dbReference type="Proteomes" id="UP000243579">
    <property type="component" value="Unassembled WGS sequence"/>
</dbReference>
<proteinExistence type="predicted"/>